<dbReference type="STRING" id="307121.GA0070620_6504"/>
<protein>
    <submittedName>
        <fullName evidence="2">Low temperature requirement protein LtrA</fullName>
    </submittedName>
</protein>
<dbReference type="PANTHER" id="PTHR36840">
    <property type="entry name" value="BLL5714 PROTEIN"/>
    <property type="match status" value="1"/>
</dbReference>
<keyword evidence="1" id="KW-0472">Membrane</keyword>
<feature type="transmembrane region" description="Helical" evidence="1">
    <location>
        <begin position="45"/>
        <end position="64"/>
    </location>
</feature>
<reference evidence="3" key="1">
    <citation type="submission" date="2016-06" db="EMBL/GenBank/DDBJ databases">
        <authorList>
            <person name="Varghese N."/>
            <person name="Submissions Spin"/>
        </authorList>
    </citation>
    <scope>NUCLEOTIDE SEQUENCE [LARGE SCALE GENOMIC DNA]</scope>
    <source>
        <strain evidence="3">DSM 45344</strain>
    </source>
</reference>
<dbReference type="PANTHER" id="PTHR36840:SF1">
    <property type="entry name" value="BLL5714 PROTEIN"/>
    <property type="match status" value="1"/>
</dbReference>
<feature type="transmembrane region" description="Helical" evidence="1">
    <location>
        <begin position="139"/>
        <end position="157"/>
    </location>
</feature>
<dbReference type="RefSeq" id="WP_091597587.1">
    <property type="nucleotide sequence ID" value="NZ_JBHRWG010000002.1"/>
</dbReference>
<keyword evidence="3" id="KW-1185">Reference proteome</keyword>
<sequence length="392" mass="42390">MRRGPDGLLRRLEEPQATYLELFFDVVFVLALALLSLGLVKDLTWSGALQTLVLLLALWSVWFHTSGCTDRLDSKLPQIQLLVLATMVGTLLMAAAVPEAFGEQGLLFAGVYLATQIGRHAAAALLLRGHEAATAFVRSLFWWAVSAVPWIAGALVHGTAREVLWVLAVAVEYVALALGVPTPRLGRAYMRTTEYAISAEHQAERYRQFFIIALGEPILVTGLILSRSLEFERVVAAVVAFVTTGLLWRIYIQRAGSLLAETITAASDSFRALVRSLYAHLVMVAGVVTVAVGAELVVEHPLGHTRPAWIVVVLGGPALFLAGRVLFEYAVFARVSRFRVMGIFVLVAISPAAILLPPIAVGVVPVMVLAGVTLNDSARIRRYAAVTPSPPQ</sequence>
<organism evidence="2 3">
    <name type="scientific">Micromonospora krabiensis</name>
    <dbReference type="NCBI Taxonomy" id="307121"/>
    <lineage>
        <taxon>Bacteria</taxon>
        <taxon>Bacillati</taxon>
        <taxon>Actinomycetota</taxon>
        <taxon>Actinomycetes</taxon>
        <taxon>Micromonosporales</taxon>
        <taxon>Micromonosporaceae</taxon>
        <taxon>Micromonospora</taxon>
    </lineage>
</organism>
<feature type="transmembrane region" description="Helical" evidence="1">
    <location>
        <begin position="109"/>
        <end position="127"/>
    </location>
</feature>
<dbReference type="InterPro" id="IPR010640">
    <property type="entry name" value="Low_temperature_requirement_A"/>
</dbReference>
<evidence type="ECO:0000256" key="1">
    <source>
        <dbReference type="SAM" id="Phobius"/>
    </source>
</evidence>
<dbReference type="Pfam" id="PF06772">
    <property type="entry name" value="LtrA"/>
    <property type="match status" value="1"/>
</dbReference>
<accession>A0A1C3NED4</accession>
<gene>
    <name evidence="2" type="ORF">GA0070620_6504</name>
</gene>
<dbReference type="AlphaFoldDB" id="A0A1C3NED4"/>
<feature type="transmembrane region" description="Helical" evidence="1">
    <location>
        <begin position="209"/>
        <end position="228"/>
    </location>
</feature>
<feature type="transmembrane region" description="Helical" evidence="1">
    <location>
        <begin position="76"/>
        <end position="97"/>
    </location>
</feature>
<feature type="transmembrane region" description="Helical" evidence="1">
    <location>
        <begin position="20"/>
        <end position="39"/>
    </location>
</feature>
<feature type="transmembrane region" description="Helical" evidence="1">
    <location>
        <begin position="163"/>
        <end position="181"/>
    </location>
</feature>
<feature type="transmembrane region" description="Helical" evidence="1">
    <location>
        <begin position="234"/>
        <end position="252"/>
    </location>
</feature>
<evidence type="ECO:0000313" key="2">
    <source>
        <dbReference type="EMBL" id="SBV30898.1"/>
    </source>
</evidence>
<name>A0A1C3NED4_9ACTN</name>
<feature type="transmembrane region" description="Helical" evidence="1">
    <location>
        <begin position="309"/>
        <end position="331"/>
    </location>
</feature>
<keyword evidence="1" id="KW-1133">Transmembrane helix</keyword>
<evidence type="ECO:0000313" key="3">
    <source>
        <dbReference type="Proteomes" id="UP000199393"/>
    </source>
</evidence>
<dbReference type="EMBL" id="LT598496">
    <property type="protein sequence ID" value="SBV30898.1"/>
    <property type="molecule type" value="Genomic_DNA"/>
</dbReference>
<feature type="transmembrane region" description="Helical" evidence="1">
    <location>
        <begin position="277"/>
        <end position="297"/>
    </location>
</feature>
<keyword evidence="1" id="KW-0812">Transmembrane</keyword>
<feature type="transmembrane region" description="Helical" evidence="1">
    <location>
        <begin position="343"/>
        <end position="372"/>
    </location>
</feature>
<proteinExistence type="predicted"/>
<dbReference type="OrthoDB" id="7698234at2"/>
<dbReference type="Proteomes" id="UP000199393">
    <property type="component" value="Chromosome I"/>
</dbReference>